<comment type="caution">
    <text evidence="1">The sequence shown here is derived from an EMBL/GenBank/DDBJ whole genome shotgun (WGS) entry which is preliminary data.</text>
</comment>
<evidence type="ECO:0000313" key="2">
    <source>
        <dbReference type="Proteomes" id="UP000712600"/>
    </source>
</evidence>
<dbReference type="AlphaFoldDB" id="A0A8S9SK81"/>
<accession>A0A8S9SK81</accession>
<proteinExistence type="predicted"/>
<evidence type="ECO:0000313" key="1">
    <source>
        <dbReference type="EMBL" id="KAF3601876.1"/>
    </source>
</evidence>
<reference evidence="1" key="1">
    <citation type="submission" date="2019-12" db="EMBL/GenBank/DDBJ databases">
        <title>Genome sequencing and annotation of Brassica cretica.</title>
        <authorList>
            <person name="Studholme D.J."/>
            <person name="Sarris P."/>
        </authorList>
    </citation>
    <scope>NUCLEOTIDE SEQUENCE</scope>
    <source>
        <strain evidence="1">PFS-109/04</strain>
        <tissue evidence="1">Leaf</tissue>
    </source>
</reference>
<dbReference type="EMBL" id="QGKX02000004">
    <property type="protein sequence ID" value="KAF3601876.1"/>
    <property type="molecule type" value="Genomic_DNA"/>
</dbReference>
<name>A0A8S9SK81_BRACR</name>
<dbReference type="Proteomes" id="UP000712600">
    <property type="component" value="Unassembled WGS sequence"/>
</dbReference>
<dbReference type="PROSITE" id="PS51257">
    <property type="entry name" value="PROKAR_LIPOPROTEIN"/>
    <property type="match status" value="1"/>
</dbReference>
<protein>
    <submittedName>
        <fullName evidence="1">Uncharacterized protein</fullName>
    </submittedName>
</protein>
<sequence length="229" mass="24517">MATVDRCCSVSFNRRRVFCLVFHSTVASCNDSWIIDFSRGRLLHTAPTIDKKSLPSNREEFQFSLMSRTWKSTGTRALPICTSRFLSVGTLSTSIESSPSSEGILTVSGRLSEGLGLGLSPLRRATSIFGICTRYVIGAHRSIEAGGCRSMSTSVCRSMGVAACRAILTLSGLGRCGCFAANSPGPLIDVHGLGSIDTSAIRRSSSDFLLRNLLLAASLPSPLARNHPQ</sequence>
<gene>
    <name evidence="1" type="ORF">F2Q69_00037118</name>
</gene>
<organism evidence="1 2">
    <name type="scientific">Brassica cretica</name>
    <name type="common">Mustard</name>
    <dbReference type="NCBI Taxonomy" id="69181"/>
    <lineage>
        <taxon>Eukaryota</taxon>
        <taxon>Viridiplantae</taxon>
        <taxon>Streptophyta</taxon>
        <taxon>Embryophyta</taxon>
        <taxon>Tracheophyta</taxon>
        <taxon>Spermatophyta</taxon>
        <taxon>Magnoliopsida</taxon>
        <taxon>eudicotyledons</taxon>
        <taxon>Gunneridae</taxon>
        <taxon>Pentapetalae</taxon>
        <taxon>rosids</taxon>
        <taxon>malvids</taxon>
        <taxon>Brassicales</taxon>
        <taxon>Brassicaceae</taxon>
        <taxon>Brassiceae</taxon>
        <taxon>Brassica</taxon>
    </lineage>
</organism>